<dbReference type="EMBL" id="JBHUCX010000028">
    <property type="protein sequence ID" value="MFD1675301.1"/>
    <property type="molecule type" value="Genomic_DNA"/>
</dbReference>
<feature type="transmembrane region" description="Helical" evidence="7">
    <location>
        <begin position="74"/>
        <end position="93"/>
    </location>
</feature>
<dbReference type="InterPro" id="IPR050360">
    <property type="entry name" value="MFS_Sugar_Transporters"/>
</dbReference>
<comment type="similarity">
    <text evidence="2">Belongs to the major facilitator superfamily. Sugar transporter (TC 2.A.1.1) family.</text>
</comment>
<dbReference type="PANTHER" id="PTHR48022:SF2">
    <property type="entry name" value="PLASTIDIC GLUCOSE TRANSPORTER 4"/>
    <property type="match status" value="1"/>
</dbReference>
<proteinExistence type="inferred from homology"/>
<dbReference type="Pfam" id="PF00083">
    <property type="entry name" value="Sugar_tr"/>
    <property type="match status" value="1"/>
</dbReference>
<feature type="transmembrane region" description="Helical" evidence="7">
    <location>
        <begin position="161"/>
        <end position="179"/>
    </location>
</feature>
<feature type="transmembrane region" description="Helical" evidence="7">
    <location>
        <begin position="132"/>
        <end position="155"/>
    </location>
</feature>
<gene>
    <name evidence="9" type="ORF">ACFSB2_11400</name>
</gene>
<feature type="transmembrane region" description="Helical" evidence="7">
    <location>
        <begin position="43"/>
        <end position="62"/>
    </location>
</feature>
<dbReference type="PROSITE" id="PS00217">
    <property type="entry name" value="SUGAR_TRANSPORT_2"/>
    <property type="match status" value="1"/>
</dbReference>
<dbReference type="InterPro" id="IPR020846">
    <property type="entry name" value="MFS_dom"/>
</dbReference>
<feature type="transmembrane region" description="Helical" evidence="7">
    <location>
        <begin position="305"/>
        <end position="326"/>
    </location>
</feature>
<evidence type="ECO:0000313" key="10">
    <source>
        <dbReference type="Proteomes" id="UP001597079"/>
    </source>
</evidence>
<feature type="transmembrane region" description="Helical" evidence="7">
    <location>
        <begin position="332"/>
        <end position="352"/>
    </location>
</feature>
<evidence type="ECO:0000256" key="1">
    <source>
        <dbReference type="ARBA" id="ARBA00004651"/>
    </source>
</evidence>
<dbReference type="InterPro" id="IPR005829">
    <property type="entry name" value="Sugar_transporter_CS"/>
</dbReference>
<feature type="transmembrane region" description="Helical" evidence="7">
    <location>
        <begin position="276"/>
        <end position="298"/>
    </location>
</feature>
<feature type="domain" description="Major facilitator superfamily (MFS) profile" evidence="8">
    <location>
        <begin position="7"/>
        <end position="417"/>
    </location>
</feature>
<keyword evidence="6 7" id="KW-0472">Membrane</keyword>
<dbReference type="RefSeq" id="WP_377943175.1">
    <property type="nucleotide sequence ID" value="NZ_JBHUCX010000028.1"/>
</dbReference>
<feature type="transmembrane region" description="Helical" evidence="7">
    <location>
        <begin position="7"/>
        <end position="31"/>
    </location>
</feature>
<name>A0ABW4JG69_9BACL</name>
<evidence type="ECO:0000256" key="3">
    <source>
        <dbReference type="ARBA" id="ARBA00022448"/>
    </source>
</evidence>
<feature type="transmembrane region" description="Helical" evidence="7">
    <location>
        <begin position="394"/>
        <end position="416"/>
    </location>
</feature>
<evidence type="ECO:0000256" key="4">
    <source>
        <dbReference type="ARBA" id="ARBA00022692"/>
    </source>
</evidence>
<sequence>MRLSSKVAILAGMGGFLDGYDLIVISGAISLVGKTFSTTSSQVTGLMIGMAFLGGFFGSILLSRLVDTYGRKMMFVLDLFLFVGGTLIASLAVNVPMLFVGRFLTGLAIGVDLAVSWTLVAEFAPKERRGFLLSLQFILWGIGALVSFLVVDAFLFLGSEAWRAAFLVGLIPAIVVLVIRRSIPESPRWLASKGNIEEAEKIIKNSDSGISTEMLTAVHSSTNQYKWSALFSGKLMRLVVGVFISTFLAFFLTAPINLYTPEVLTTVGLTGSLNISLLGSAFVWVFNIIGFIVGGLLIDKIGRRPIGVIAFGVMTLILVTLLVFAVPPGLFFVLWICMEFLGAFGASVTWTWASELFPTTIRGFAMGVNSSANRLSGFVSSYIIALILSQSLKLLYISGIGAGLIIIFIVIVVINVESKGKALEDISERSLSPVDTEGNESGNF</sequence>
<dbReference type="InterPro" id="IPR005828">
    <property type="entry name" value="MFS_sugar_transport-like"/>
</dbReference>
<evidence type="ECO:0000313" key="9">
    <source>
        <dbReference type="EMBL" id="MFD1675301.1"/>
    </source>
</evidence>
<comment type="caution">
    <text evidence="9">The sequence shown here is derived from an EMBL/GenBank/DDBJ whole genome shotgun (WGS) entry which is preliminary data.</text>
</comment>
<evidence type="ECO:0000256" key="2">
    <source>
        <dbReference type="ARBA" id="ARBA00010992"/>
    </source>
</evidence>
<feature type="transmembrane region" description="Helical" evidence="7">
    <location>
        <begin position="364"/>
        <end position="388"/>
    </location>
</feature>
<keyword evidence="4 7" id="KW-0812">Transmembrane</keyword>
<accession>A0ABW4JG69</accession>
<dbReference type="InterPro" id="IPR003663">
    <property type="entry name" value="Sugar/inositol_transpt"/>
</dbReference>
<reference evidence="10" key="1">
    <citation type="journal article" date="2019" name="Int. J. Syst. Evol. Microbiol.">
        <title>The Global Catalogue of Microorganisms (GCM) 10K type strain sequencing project: providing services to taxonomists for standard genome sequencing and annotation.</title>
        <authorList>
            <consortium name="The Broad Institute Genomics Platform"/>
            <consortium name="The Broad Institute Genome Sequencing Center for Infectious Disease"/>
            <person name="Wu L."/>
            <person name="Ma J."/>
        </authorList>
    </citation>
    <scope>NUCLEOTIDE SEQUENCE [LARGE SCALE GENOMIC DNA]</scope>
    <source>
        <strain evidence="10">CGMCC 1.12286</strain>
    </source>
</reference>
<dbReference type="PRINTS" id="PR00171">
    <property type="entry name" value="SUGRTRNSPORT"/>
</dbReference>
<dbReference type="SUPFAM" id="SSF103473">
    <property type="entry name" value="MFS general substrate transporter"/>
    <property type="match status" value="1"/>
</dbReference>
<dbReference type="PANTHER" id="PTHR48022">
    <property type="entry name" value="PLASTIDIC GLUCOSE TRANSPORTER 4"/>
    <property type="match status" value="1"/>
</dbReference>
<evidence type="ECO:0000259" key="8">
    <source>
        <dbReference type="PROSITE" id="PS50850"/>
    </source>
</evidence>
<protein>
    <submittedName>
        <fullName evidence="9">MFS transporter</fullName>
    </submittedName>
</protein>
<evidence type="ECO:0000256" key="5">
    <source>
        <dbReference type="ARBA" id="ARBA00022989"/>
    </source>
</evidence>
<organism evidence="9 10">
    <name type="scientific">Alicyclobacillus fodiniaquatilis</name>
    <dbReference type="NCBI Taxonomy" id="1661150"/>
    <lineage>
        <taxon>Bacteria</taxon>
        <taxon>Bacillati</taxon>
        <taxon>Bacillota</taxon>
        <taxon>Bacilli</taxon>
        <taxon>Bacillales</taxon>
        <taxon>Alicyclobacillaceae</taxon>
        <taxon>Alicyclobacillus</taxon>
    </lineage>
</organism>
<dbReference type="Proteomes" id="UP001597079">
    <property type="component" value="Unassembled WGS sequence"/>
</dbReference>
<evidence type="ECO:0000256" key="7">
    <source>
        <dbReference type="SAM" id="Phobius"/>
    </source>
</evidence>
<dbReference type="PROSITE" id="PS50850">
    <property type="entry name" value="MFS"/>
    <property type="match status" value="1"/>
</dbReference>
<feature type="transmembrane region" description="Helical" evidence="7">
    <location>
        <begin position="235"/>
        <end position="256"/>
    </location>
</feature>
<comment type="subcellular location">
    <subcellularLocation>
        <location evidence="1">Cell membrane</location>
        <topology evidence="1">Multi-pass membrane protein</topology>
    </subcellularLocation>
</comment>
<dbReference type="PROSITE" id="PS00216">
    <property type="entry name" value="SUGAR_TRANSPORT_1"/>
    <property type="match status" value="1"/>
</dbReference>
<keyword evidence="3" id="KW-0813">Transport</keyword>
<evidence type="ECO:0000256" key="6">
    <source>
        <dbReference type="ARBA" id="ARBA00023136"/>
    </source>
</evidence>
<keyword evidence="10" id="KW-1185">Reference proteome</keyword>
<feature type="transmembrane region" description="Helical" evidence="7">
    <location>
        <begin position="99"/>
        <end position="120"/>
    </location>
</feature>
<dbReference type="InterPro" id="IPR036259">
    <property type="entry name" value="MFS_trans_sf"/>
</dbReference>
<dbReference type="Gene3D" id="1.20.1250.20">
    <property type="entry name" value="MFS general substrate transporter like domains"/>
    <property type="match status" value="1"/>
</dbReference>
<keyword evidence="5 7" id="KW-1133">Transmembrane helix</keyword>